<feature type="region of interest" description="Disordered" evidence="1">
    <location>
        <begin position="181"/>
        <end position="232"/>
    </location>
</feature>
<feature type="region of interest" description="Disordered" evidence="1">
    <location>
        <begin position="109"/>
        <end position="157"/>
    </location>
</feature>
<protein>
    <submittedName>
        <fullName evidence="2">Uncharacterized protein</fullName>
    </submittedName>
</protein>
<feature type="region of interest" description="Disordered" evidence="1">
    <location>
        <begin position="73"/>
        <end position="92"/>
    </location>
</feature>
<sequence>MSEGNRKVVRFTGLSSAPDDISSPSGHSGFWNQAGGPLPHLAFSLPPSSRYRSASVLDLGAVRSPSPIENRPYIPDLDNLRSPSPMESSPYIPDLGNLRLPSPIDDRPYVPDLSSVRSPSPITTRPVIPDLSSVRSPSPVPSRPFIPDLSSVRSPSPISGHPFIPDLSSVRSPSPIPSHPFIPDLSAVQSPSPIPSRPFIPDLSAIQSPSPIENRSQSPVQTSIQSSSSAPSLSIHDKLANGFAKNGDWHQELEENALAESMSHMSLHSRPPGTQGAHSSHGRAVLVMDEIDLFFWSVVRTNWFGPNVLLNWRQWAKDNQMTIKLMEDLLDYPQRYADLFKNFSLEPSCQLPTDESGRFVVPLVEVSDEESKSRLKFILVSLPMMAEQAGFEDLVQKAKRISQEVESSYQEDGTLTSPEAVYIADMAWHLADRLGRFKHLMDWTEALLRETDTIDHRSTEAFVKAWSRHLRGAAGIPELRMMETRSLAPNILTQIYEIPYPDIPPHPSTNLSYPDDELDDTEKLIANMTELSSAIADLRTTTSRVFGTAHYDNLARQK</sequence>
<feature type="compositionally biased region" description="Low complexity" evidence="1">
    <location>
        <begin position="216"/>
        <end position="232"/>
    </location>
</feature>
<organism evidence="2 3">
    <name type="scientific">Cerrena zonata</name>
    <dbReference type="NCBI Taxonomy" id="2478898"/>
    <lineage>
        <taxon>Eukaryota</taxon>
        <taxon>Fungi</taxon>
        <taxon>Dikarya</taxon>
        <taxon>Basidiomycota</taxon>
        <taxon>Agaricomycotina</taxon>
        <taxon>Agaricomycetes</taxon>
        <taxon>Polyporales</taxon>
        <taxon>Cerrenaceae</taxon>
        <taxon>Cerrena</taxon>
    </lineage>
</organism>
<feature type="compositionally biased region" description="Polar residues" evidence="1">
    <location>
        <begin position="205"/>
        <end position="215"/>
    </location>
</feature>
<dbReference type="Proteomes" id="UP001385951">
    <property type="component" value="Unassembled WGS sequence"/>
</dbReference>
<keyword evidence="3" id="KW-1185">Reference proteome</keyword>
<accession>A0AAW0FXY3</accession>
<reference evidence="2 3" key="1">
    <citation type="submission" date="2022-09" db="EMBL/GenBank/DDBJ databases">
        <authorList>
            <person name="Palmer J.M."/>
        </authorList>
    </citation>
    <scope>NUCLEOTIDE SEQUENCE [LARGE SCALE GENOMIC DNA]</scope>
    <source>
        <strain evidence="2 3">DSM 7382</strain>
    </source>
</reference>
<dbReference type="EMBL" id="JASBNA010000037">
    <property type="protein sequence ID" value="KAK7682167.1"/>
    <property type="molecule type" value="Genomic_DNA"/>
</dbReference>
<feature type="region of interest" description="Disordered" evidence="1">
    <location>
        <begin position="1"/>
        <end position="30"/>
    </location>
</feature>
<comment type="caution">
    <text evidence="2">The sequence shown here is derived from an EMBL/GenBank/DDBJ whole genome shotgun (WGS) entry which is preliminary data.</text>
</comment>
<name>A0AAW0FXY3_9APHY</name>
<evidence type="ECO:0000313" key="3">
    <source>
        <dbReference type="Proteomes" id="UP001385951"/>
    </source>
</evidence>
<gene>
    <name evidence="2" type="ORF">QCA50_014754</name>
</gene>
<proteinExistence type="predicted"/>
<evidence type="ECO:0000256" key="1">
    <source>
        <dbReference type="SAM" id="MobiDB-lite"/>
    </source>
</evidence>
<dbReference type="AlphaFoldDB" id="A0AAW0FXY3"/>
<evidence type="ECO:0000313" key="2">
    <source>
        <dbReference type="EMBL" id="KAK7682167.1"/>
    </source>
</evidence>
<feature type="region of interest" description="Disordered" evidence="1">
    <location>
        <begin position="261"/>
        <end position="281"/>
    </location>
</feature>